<dbReference type="Pfam" id="PF02518">
    <property type="entry name" value="HATPase_c"/>
    <property type="match status" value="1"/>
</dbReference>
<evidence type="ECO:0000256" key="10">
    <source>
        <dbReference type="SAM" id="Phobius"/>
    </source>
</evidence>
<feature type="transmembrane region" description="Helical" evidence="10">
    <location>
        <begin position="174"/>
        <end position="196"/>
    </location>
</feature>
<feature type="domain" description="Histidine kinase" evidence="11">
    <location>
        <begin position="254"/>
        <end position="483"/>
    </location>
</feature>
<keyword evidence="7 12" id="KW-0418">Kinase</keyword>
<feature type="transmembrane region" description="Helical" evidence="10">
    <location>
        <begin position="16"/>
        <end position="39"/>
    </location>
</feature>
<dbReference type="RefSeq" id="WP_093318589.1">
    <property type="nucleotide sequence ID" value="NZ_FOHV01000007.1"/>
</dbReference>
<organism evidence="12 13">
    <name type="scientific">Thorsellia anophelis DSM 18579</name>
    <dbReference type="NCBI Taxonomy" id="1123402"/>
    <lineage>
        <taxon>Bacteria</taxon>
        <taxon>Pseudomonadati</taxon>
        <taxon>Pseudomonadota</taxon>
        <taxon>Gammaproteobacteria</taxon>
        <taxon>Enterobacterales</taxon>
        <taxon>Thorselliaceae</taxon>
        <taxon>Thorsellia</taxon>
    </lineage>
</organism>
<dbReference type="STRING" id="1123402.SAMN02583745_01196"/>
<dbReference type="GO" id="GO:0005886">
    <property type="term" value="C:plasma membrane"/>
    <property type="evidence" value="ECO:0007669"/>
    <property type="project" value="TreeGrafter"/>
</dbReference>
<dbReference type="Gene3D" id="3.30.565.10">
    <property type="entry name" value="Histidine kinase-like ATPase, C-terminal domain"/>
    <property type="match status" value="1"/>
</dbReference>
<evidence type="ECO:0000256" key="6">
    <source>
        <dbReference type="ARBA" id="ARBA00022692"/>
    </source>
</evidence>
<accession>A0A1I0BBB7</accession>
<dbReference type="GO" id="GO:0000160">
    <property type="term" value="P:phosphorelay signal transduction system"/>
    <property type="evidence" value="ECO:0007669"/>
    <property type="project" value="TreeGrafter"/>
</dbReference>
<dbReference type="SMART" id="SM00387">
    <property type="entry name" value="HATPase_c"/>
    <property type="match status" value="1"/>
</dbReference>
<protein>
    <recommendedName>
        <fullName evidence="3">histidine kinase</fullName>
        <ecNumber evidence="3">2.7.13.3</ecNumber>
    </recommendedName>
</protein>
<evidence type="ECO:0000313" key="13">
    <source>
        <dbReference type="Proteomes" id="UP000242642"/>
    </source>
</evidence>
<dbReference type="OrthoDB" id="9809567at2"/>
<dbReference type="InterPro" id="IPR005467">
    <property type="entry name" value="His_kinase_dom"/>
</dbReference>
<evidence type="ECO:0000256" key="8">
    <source>
        <dbReference type="ARBA" id="ARBA00022989"/>
    </source>
</evidence>
<keyword evidence="13" id="KW-1185">Reference proteome</keyword>
<evidence type="ECO:0000256" key="7">
    <source>
        <dbReference type="ARBA" id="ARBA00022777"/>
    </source>
</evidence>
<keyword evidence="6 10" id="KW-0812">Transmembrane</keyword>
<dbReference type="SUPFAM" id="SSF55874">
    <property type="entry name" value="ATPase domain of HSP90 chaperone/DNA topoisomerase II/histidine kinase"/>
    <property type="match status" value="1"/>
</dbReference>
<evidence type="ECO:0000256" key="1">
    <source>
        <dbReference type="ARBA" id="ARBA00000085"/>
    </source>
</evidence>
<dbReference type="InterPro" id="IPR003594">
    <property type="entry name" value="HATPase_dom"/>
</dbReference>
<dbReference type="PANTHER" id="PTHR45436:SF5">
    <property type="entry name" value="SENSOR HISTIDINE KINASE TRCS"/>
    <property type="match status" value="1"/>
</dbReference>
<dbReference type="InterPro" id="IPR036890">
    <property type="entry name" value="HATPase_C_sf"/>
</dbReference>
<evidence type="ECO:0000256" key="2">
    <source>
        <dbReference type="ARBA" id="ARBA00004370"/>
    </source>
</evidence>
<evidence type="ECO:0000313" key="12">
    <source>
        <dbReference type="EMBL" id="SET03403.1"/>
    </source>
</evidence>
<dbReference type="Proteomes" id="UP000242642">
    <property type="component" value="Unassembled WGS sequence"/>
</dbReference>
<dbReference type="InterPro" id="IPR050428">
    <property type="entry name" value="TCS_sensor_his_kinase"/>
</dbReference>
<sequence>MTKQTLFSNISLKLRVTILTSILISSGLFITALLLVNIFNNYAENQVKQELLIHLNQLTAEVLIDEKGTLKLDGPLSDPRFNTPYSGLYWQINDFKSEPIMRSRSLWEEVITIDLSSLADMPFGYQVIEGPPDEHLMVLSRQIELGSSNPKPYVLSVGINQAVLLTSLSEFRRILLIAFAGLAISMIIMGWIQIYASLAPINKIKIYLADIKQGKTRILEGKYPKEIQPLVDSFNDVLDHDTEVLTRARSQAGNLAHSLKTPLSILSQASYNSQRNLSDAKVSLHLHETHVNDALSHHEPINQLHHLNELIDSQVKQIKQYIDYHLAQTRAAASTKIPGQKTNALEVVNTLVKTMKVLHREKELIFEVSQQTLYFKGESQDLYEMLGNIIDNASKWAKNKICIRLEAKNSSLCIIIEDDGKGISSIEREVVLQRGVRIDEQVPGSGIGLFIVKELSQLYGGSLQLGESQLGGLLVELILPLYEP</sequence>
<keyword evidence="4" id="KW-0597">Phosphoprotein</keyword>
<dbReference type="EMBL" id="FOHV01000007">
    <property type="protein sequence ID" value="SET03403.1"/>
    <property type="molecule type" value="Genomic_DNA"/>
</dbReference>
<comment type="subcellular location">
    <subcellularLocation>
        <location evidence="2">Membrane</location>
    </subcellularLocation>
</comment>
<keyword evidence="8 10" id="KW-1133">Transmembrane helix</keyword>
<name>A0A1I0BBB7_9GAMM</name>
<dbReference type="AlphaFoldDB" id="A0A1I0BBB7"/>
<keyword evidence="5" id="KW-0808">Transferase</keyword>
<evidence type="ECO:0000256" key="9">
    <source>
        <dbReference type="ARBA" id="ARBA00023136"/>
    </source>
</evidence>
<dbReference type="EC" id="2.7.13.3" evidence="3"/>
<proteinExistence type="predicted"/>
<evidence type="ECO:0000256" key="5">
    <source>
        <dbReference type="ARBA" id="ARBA00022679"/>
    </source>
</evidence>
<reference evidence="13" key="1">
    <citation type="submission" date="2016-10" db="EMBL/GenBank/DDBJ databases">
        <authorList>
            <person name="Varghese N."/>
            <person name="Submissions S."/>
        </authorList>
    </citation>
    <scope>NUCLEOTIDE SEQUENCE [LARGE SCALE GENOMIC DNA]</scope>
    <source>
        <strain evidence="13">DSM 18579</strain>
    </source>
</reference>
<evidence type="ECO:0000256" key="3">
    <source>
        <dbReference type="ARBA" id="ARBA00012438"/>
    </source>
</evidence>
<dbReference type="PANTHER" id="PTHR45436">
    <property type="entry name" value="SENSOR HISTIDINE KINASE YKOH"/>
    <property type="match status" value="1"/>
</dbReference>
<dbReference type="PROSITE" id="PS50109">
    <property type="entry name" value="HIS_KIN"/>
    <property type="match status" value="1"/>
</dbReference>
<evidence type="ECO:0000259" key="11">
    <source>
        <dbReference type="PROSITE" id="PS50109"/>
    </source>
</evidence>
<keyword evidence="9 10" id="KW-0472">Membrane</keyword>
<evidence type="ECO:0000256" key="4">
    <source>
        <dbReference type="ARBA" id="ARBA00022553"/>
    </source>
</evidence>
<comment type="catalytic activity">
    <reaction evidence="1">
        <text>ATP + protein L-histidine = ADP + protein N-phospho-L-histidine.</text>
        <dbReference type="EC" id="2.7.13.3"/>
    </reaction>
</comment>
<dbReference type="GO" id="GO:0004673">
    <property type="term" value="F:protein histidine kinase activity"/>
    <property type="evidence" value="ECO:0007669"/>
    <property type="project" value="UniProtKB-EC"/>
</dbReference>
<dbReference type="PRINTS" id="PR00344">
    <property type="entry name" value="BCTRLSENSOR"/>
</dbReference>
<dbReference type="InterPro" id="IPR004358">
    <property type="entry name" value="Sig_transdc_His_kin-like_C"/>
</dbReference>
<gene>
    <name evidence="12" type="ORF">SAMN02583745_01196</name>
</gene>